<evidence type="ECO:0000313" key="4">
    <source>
        <dbReference type="EMBL" id="MDQ0190437.1"/>
    </source>
</evidence>
<dbReference type="Proteomes" id="UP001232973">
    <property type="component" value="Unassembled WGS sequence"/>
</dbReference>
<dbReference type="SMART" id="SM00646">
    <property type="entry name" value="Ami_3"/>
    <property type="match status" value="1"/>
</dbReference>
<evidence type="ECO:0000259" key="3">
    <source>
        <dbReference type="SMART" id="SM00646"/>
    </source>
</evidence>
<feature type="signal peptide" evidence="2">
    <location>
        <begin position="1"/>
        <end position="35"/>
    </location>
</feature>
<protein>
    <submittedName>
        <fullName evidence="4">N-acetylmuramoyl-L-alanine amidase</fullName>
        <ecNumber evidence="4">3.5.1.28</ecNumber>
    </submittedName>
</protein>
<dbReference type="InterPro" id="IPR050695">
    <property type="entry name" value="N-acetylmuramoyl_amidase_3"/>
</dbReference>
<dbReference type="SUPFAM" id="SSF53187">
    <property type="entry name" value="Zn-dependent exopeptidases"/>
    <property type="match status" value="1"/>
</dbReference>
<feature type="chain" id="PRO_5045723875" evidence="2">
    <location>
        <begin position="36"/>
        <end position="242"/>
    </location>
</feature>
<dbReference type="Gene3D" id="3.40.630.40">
    <property type="entry name" value="Zn-dependent exopeptidases"/>
    <property type="match status" value="1"/>
</dbReference>
<gene>
    <name evidence="4" type="ORF">J2S03_002301</name>
</gene>
<keyword evidence="5" id="KW-1185">Reference proteome</keyword>
<dbReference type="RefSeq" id="WP_274457475.1">
    <property type="nucleotide sequence ID" value="NZ_CP067097.1"/>
</dbReference>
<dbReference type="CDD" id="cd02696">
    <property type="entry name" value="MurNAc-LAA"/>
    <property type="match status" value="1"/>
</dbReference>
<dbReference type="EC" id="3.5.1.28" evidence="4"/>
<organism evidence="4 5">
    <name type="scientific">Alicyclobacillus cycloheptanicus</name>
    <dbReference type="NCBI Taxonomy" id="1457"/>
    <lineage>
        <taxon>Bacteria</taxon>
        <taxon>Bacillati</taxon>
        <taxon>Bacillota</taxon>
        <taxon>Bacilli</taxon>
        <taxon>Bacillales</taxon>
        <taxon>Alicyclobacillaceae</taxon>
        <taxon>Alicyclobacillus</taxon>
    </lineage>
</organism>
<dbReference type="GO" id="GO:0008745">
    <property type="term" value="F:N-acetylmuramoyl-L-alanine amidase activity"/>
    <property type="evidence" value="ECO:0007669"/>
    <property type="project" value="UniProtKB-EC"/>
</dbReference>
<dbReference type="Pfam" id="PF01520">
    <property type="entry name" value="Amidase_3"/>
    <property type="match status" value="1"/>
</dbReference>
<sequence length="242" mass="26080">MKSMQIRWRRRGLTALLTLLTTLAVGFTGVPTAHAAEPGLTGKRIVIDAGHGGRDGGAQSAGGLIQEKTITLGVALQLADLLRQAGAQVYLTRDHDTDLTLPSDVGRRQQASLRARTRFAKSKHPDAFISIHCNGAPSPAWRGAHVIYQHDNEEGKALAEVMQAAFRDTLLPTHRAVDDASTLYLLKRIPGPAVLAEIGFVTNPEEANALRQKAYQQRVAFAMYVSLLSYFGDAAGDAEETG</sequence>
<comment type="caution">
    <text evidence="4">The sequence shown here is derived from an EMBL/GenBank/DDBJ whole genome shotgun (WGS) entry which is preliminary data.</text>
</comment>
<dbReference type="EMBL" id="JAUSTP010000018">
    <property type="protein sequence ID" value="MDQ0190437.1"/>
    <property type="molecule type" value="Genomic_DNA"/>
</dbReference>
<proteinExistence type="predicted"/>
<accession>A0ABT9XJG1</accession>
<evidence type="ECO:0000313" key="5">
    <source>
        <dbReference type="Proteomes" id="UP001232973"/>
    </source>
</evidence>
<evidence type="ECO:0000256" key="2">
    <source>
        <dbReference type="SAM" id="SignalP"/>
    </source>
</evidence>
<reference evidence="4 5" key="1">
    <citation type="submission" date="2023-07" db="EMBL/GenBank/DDBJ databases">
        <title>Genomic Encyclopedia of Type Strains, Phase IV (KMG-IV): sequencing the most valuable type-strain genomes for metagenomic binning, comparative biology and taxonomic classification.</title>
        <authorList>
            <person name="Goeker M."/>
        </authorList>
    </citation>
    <scope>NUCLEOTIDE SEQUENCE [LARGE SCALE GENOMIC DNA]</scope>
    <source>
        <strain evidence="4 5">DSM 4006</strain>
    </source>
</reference>
<name>A0ABT9XJG1_9BACL</name>
<evidence type="ECO:0000256" key="1">
    <source>
        <dbReference type="ARBA" id="ARBA00022801"/>
    </source>
</evidence>
<dbReference type="PANTHER" id="PTHR30404:SF0">
    <property type="entry name" value="N-ACETYLMURAMOYL-L-ALANINE AMIDASE AMIC"/>
    <property type="match status" value="1"/>
</dbReference>
<keyword evidence="1 4" id="KW-0378">Hydrolase</keyword>
<dbReference type="PANTHER" id="PTHR30404">
    <property type="entry name" value="N-ACETYLMURAMOYL-L-ALANINE AMIDASE"/>
    <property type="match status" value="1"/>
</dbReference>
<feature type="domain" description="MurNAc-LAA" evidence="3">
    <location>
        <begin position="117"/>
        <end position="228"/>
    </location>
</feature>
<dbReference type="InterPro" id="IPR002508">
    <property type="entry name" value="MurNAc-LAA_cat"/>
</dbReference>
<keyword evidence="2" id="KW-0732">Signal</keyword>